<dbReference type="GO" id="GO:0016491">
    <property type="term" value="F:oxidoreductase activity"/>
    <property type="evidence" value="ECO:0007669"/>
    <property type="project" value="UniProtKB-KW"/>
</dbReference>
<dbReference type="PANTHER" id="PTHR30004:SF3">
    <property type="entry name" value="4-HYDROXYTHREONINE-4-PHOSPHATE DEHYDROGENASE 2-RELATED"/>
    <property type="match status" value="1"/>
</dbReference>
<evidence type="ECO:0000256" key="3">
    <source>
        <dbReference type="ARBA" id="ARBA00023027"/>
    </source>
</evidence>
<dbReference type="GO" id="GO:0046872">
    <property type="term" value="F:metal ion binding"/>
    <property type="evidence" value="ECO:0007669"/>
    <property type="project" value="UniProtKB-KW"/>
</dbReference>
<dbReference type="Gene3D" id="3.40.718.10">
    <property type="entry name" value="Isopropylmalate Dehydrogenase"/>
    <property type="match status" value="1"/>
</dbReference>
<evidence type="ECO:0000313" key="4">
    <source>
        <dbReference type="EMBL" id="MYD91836.1"/>
    </source>
</evidence>
<dbReference type="SUPFAM" id="SSF53659">
    <property type="entry name" value="Isocitrate/Isopropylmalate dehydrogenase-like"/>
    <property type="match status" value="1"/>
</dbReference>
<keyword evidence="3" id="KW-0520">NAD</keyword>
<sequence>MPAPGDRSTSPAVRDWGGSPCVQRTRCDAEPLAAQLTTQPAIGLLLGDSAGVGPQLAVRLLAEPLPPQVRLIVVGRRAWLRRGAQQAQLPVPDLPAVALTDLDQVSIDCPILLEPEGDHLDRVPVASVSREAGIGCMASLRMAADLVARGVLAGFLYGPMHKQSLQLGGSRHPDDAALLTELFECPAPAHEINILDDWCTSRVTSHIPLAEVPARVSAPGVLTAIEQLHAVMQNLNLPDSHIGVAGLNPHAGEGGLFGDEEVEVIGPAVDEARRRGIPVHGPFPPDTLFVRLADGQFGGAVTMYHDQGQIAIKLLGFARGVTVIGGLPVPVATTAHGTAFDIVEQGTARPHSLINALKVCSSLVANNRKRSDAS</sequence>
<protein>
    <submittedName>
        <fullName evidence="4">4-hydroxythreonine-4-phosphate dehydrogenase PdxA</fullName>
    </submittedName>
</protein>
<organism evidence="4">
    <name type="scientific">Caldilineaceae bacterium SB0662_bin_9</name>
    <dbReference type="NCBI Taxonomy" id="2605258"/>
    <lineage>
        <taxon>Bacteria</taxon>
        <taxon>Bacillati</taxon>
        <taxon>Chloroflexota</taxon>
        <taxon>Caldilineae</taxon>
        <taxon>Caldilineales</taxon>
        <taxon>Caldilineaceae</taxon>
    </lineage>
</organism>
<evidence type="ECO:0000256" key="2">
    <source>
        <dbReference type="ARBA" id="ARBA00023002"/>
    </source>
</evidence>
<proteinExistence type="predicted"/>
<reference evidence="4" key="1">
    <citation type="submission" date="2019-09" db="EMBL/GenBank/DDBJ databases">
        <title>Characterisation of the sponge microbiome using genome-centric metagenomics.</title>
        <authorList>
            <person name="Engelberts J.P."/>
            <person name="Robbins S.J."/>
            <person name="De Goeij J.M."/>
            <person name="Aranda M."/>
            <person name="Bell S.C."/>
            <person name="Webster N.S."/>
        </authorList>
    </citation>
    <scope>NUCLEOTIDE SEQUENCE</scope>
    <source>
        <strain evidence="4">SB0662_bin_9</strain>
    </source>
</reference>
<dbReference type="InterPro" id="IPR005255">
    <property type="entry name" value="PdxA_fam"/>
</dbReference>
<keyword evidence="2" id="KW-0560">Oxidoreductase</keyword>
<dbReference type="AlphaFoldDB" id="A0A6B1DXS0"/>
<dbReference type="PANTHER" id="PTHR30004">
    <property type="entry name" value="4-HYDROXYTHREONINE-4-PHOSPHATE DEHYDROGENASE"/>
    <property type="match status" value="1"/>
</dbReference>
<evidence type="ECO:0000256" key="1">
    <source>
        <dbReference type="ARBA" id="ARBA00022723"/>
    </source>
</evidence>
<name>A0A6B1DXS0_9CHLR</name>
<comment type="caution">
    <text evidence="4">The sequence shown here is derived from an EMBL/GenBank/DDBJ whole genome shotgun (WGS) entry which is preliminary data.</text>
</comment>
<keyword evidence="1" id="KW-0479">Metal-binding</keyword>
<dbReference type="GO" id="GO:0051287">
    <property type="term" value="F:NAD binding"/>
    <property type="evidence" value="ECO:0007669"/>
    <property type="project" value="InterPro"/>
</dbReference>
<gene>
    <name evidence="4" type="ORF">F4Y08_16150</name>
</gene>
<accession>A0A6B1DXS0</accession>
<dbReference type="EMBL" id="VXPY01000118">
    <property type="protein sequence ID" value="MYD91836.1"/>
    <property type="molecule type" value="Genomic_DNA"/>
</dbReference>
<dbReference type="Pfam" id="PF04166">
    <property type="entry name" value="PdxA"/>
    <property type="match status" value="1"/>
</dbReference>